<comment type="caution">
    <text evidence="1">The sequence shown here is derived from an EMBL/GenBank/DDBJ whole genome shotgun (WGS) entry which is preliminary data.</text>
</comment>
<gene>
    <name evidence="1" type="ORF">Q7X28_18240</name>
</gene>
<reference evidence="1" key="1">
    <citation type="submission" date="2023-08" db="EMBL/GenBank/DDBJ databases">
        <title>The draft genome of Tsukamurella strandjordii strain 050030.</title>
        <authorList>
            <person name="Zhao F."/>
            <person name="Feng Y."/>
            <person name="Zong Z."/>
        </authorList>
    </citation>
    <scope>NUCLEOTIDE SEQUENCE</scope>
    <source>
        <strain evidence="1">050030</strain>
    </source>
</reference>
<dbReference type="EMBL" id="JAUTIX010000007">
    <property type="protein sequence ID" value="MDP0399861.1"/>
    <property type="molecule type" value="Genomic_DNA"/>
</dbReference>
<dbReference type="AlphaFoldDB" id="A0AA90SSF6"/>
<evidence type="ECO:0008006" key="3">
    <source>
        <dbReference type="Google" id="ProtNLM"/>
    </source>
</evidence>
<protein>
    <recommendedName>
        <fullName evidence="3">DNA-binding protein</fullName>
    </recommendedName>
</protein>
<proteinExistence type="predicted"/>
<dbReference type="RefSeq" id="WP_305112361.1">
    <property type="nucleotide sequence ID" value="NZ_JAUTIX010000007.1"/>
</dbReference>
<keyword evidence="2" id="KW-1185">Reference proteome</keyword>
<accession>A0AA90SSF6</accession>
<name>A0AA90SSF6_9ACTN</name>
<evidence type="ECO:0000313" key="1">
    <source>
        <dbReference type="EMBL" id="MDP0399861.1"/>
    </source>
</evidence>
<organism evidence="1 2">
    <name type="scientific">Tsukamurella strandjordii</name>
    <dbReference type="NCBI Taxonomy" id="147577"/>
    <lineage>
        <taxon>Bacteria</taxon>
        <taxon>Bacillati</taxon>
        <taxon>Actinomycetota</taxon>
        <taxon>Actinomycetes</taxon>
        <taxon>Mycobacteriales</taxon>
        <taxon>Tsukamurellaceae</taxon>
        <taxon>Tsukamurella</taxon>
    </lineage>
</organism>
<evidence type="ECO:0000313" key="2">
    <source>
        <dbReference type="Proteomes" id="UP001178281"/>
    </source>
</evidence>
<dbReference type="Proteomes" id="UP001178281">
    <property type="component" value="Unassembled WGS sequence"/>
</dbReference>
<sequence>MLVLIEPSGAYLSCLVCRGTRFRQREVLMNTSGATMFGFDWANKSGDGAICAACGFVHTFMGPGHRWVDPGSVPEAQLPPEVL</sequence>